<feature type="chain" id="PRO_5040450837" evidence="2">
    <location>
        <begin position="30"/>
        <end position="547"/>
    </location>
</feature>
<dbReference type="GeneID" id="64705576"/>
<keyword evidence="2" id="KW-0732">Signal</keyword>
<dbReference type="EMBL" id="JABBWM010000032">
    <property type="protein sequence ID" value="KAG2107215.1"/>
    <property type="molecule type" value="Genomic_DNA"/>
</dbReference>
<proteinExistence type="predicted"/>
<keyword evidence="4" id="KW-1185">Reference proteome</keyword>
<dbReference type="AlphaFoldDB" id="A0A9P7JTP4"/>
<accession>A0A9P7JTP4</accession>
<feature type="compositionally biased region" description="Polar residues" evidence="1">
    <location>
        <begin position="39"/>
        <end position="51"/>
    </location>
</feature>
<dbReference type="RefSeq" id="XP_041292093.1">
    <property type="nucleotide sequence ID" value="XM_041443317.1"/>
</dbReference>
<dbReference type="OrthoDB" id="2674721at2759"/>
<evidence type="ECO:0000256" key="2">
    <source>
        <dbReference type="SAM" id="SignalP"/>
    </source>
</evidence>
<reference evidence="3" key="1">
    <citation type="journal article" date="2020" name="New Phytol.">
        <title>Comparative genomics reveals dynamic genome evolution in host specialist ectomycorrhizal fungi.</title>
        <authorList>
            <person name="Lofgren L.A."/>
            <person name="Nguyen N.H."/>
            <person name="Vilgalys R."/>
            <person name="Ruytinx J."/>
            <person name="Liao H.L."/>
            <person name="Branco S."/>
            <person name="Kuo A."/>
            <person name="LaButti K."/>
            <person name="Lipzen A."/>
            <person name="Andreopoulos W."/>
            <person name="Pangilinan J."/>
            <person name="Riley R."/>
            <person name="Hundley H."/>
            <person name="Na H."/>
            <person name="Barry K."/>
            <person name="Grigoriev I.V."/>
            <person name="Stajich J.E."/>
            <person name="Kennedy P.G."/>
        </authorList>
    </citation>
    <scope>NUCLEOTIDE SEQUENCE</scope>
    <source>
        <strain evidence="3">FC423</strain>
    </source>
</reference>
<feature type="region of interest" description="Disordered" evidence="1">
    <location>
        <begin position="352"/>
        <end position="388"/>
    </location>
</feature>
<name>A0A9P7JTP4_9AGAM</name>
<evidence type="ECO:0000313" key="3">
    <source>
        <dbReference type="EMBL" id="KAG2107215.1"/>
    </source>
</evidence>
<feature type="signal peptide" evidence="2">
    <location>
        <begin position="1"/>
        <end position="29"/>
    </location>
</feature>
<comment type="caution">
    <text evidence="3">The sequence shown here is derived from an EMBL/GenBank/DDBJ whole genome shotgun (WGS) entry which is preliminary data.</text>
</comment>
<evidence type="ECO:0000313" key="4">
    <source>
        <dbReference type="Proteomes" id="UP000823399"/>
    </source>
</evidence>
<sequence length="547" mass="58746">MPVRRVDPPPQPPGLFLRFWLFFAKLAHSFTGLFKSKGPSTTLPTPVTAGSQIARHKPPVPRRLELVDLKLSNRHTPQRSSQKKGLSSQSSAMHTVAEEIHQGTLYCDGIGNQNEDLRTKKHATSSFPGFIGRTVSPGCVAEGSTLRTPTSLRSFAQPLDRDLRRCNSITPAVAEICSPTLVSSSPLPPRRLSLRTASITNGSVLGSSLVGPHLANIPRLTGPRLRISSSARSAQVSASESVHSVSASPFAIRRGFSGASVGIPDPSIRLESPWSPSDKTLPHDVWMNSEGVLANVRGTVYVSFNATKSFQDDVVALQHEPYTTLPCAPSSRFSDDGDDFISVYSNIFDLPEEEEKYEEGSSKGTSQGDSFDVNGADKGSPPGGAADVLVATTPVDDSAVIKHDAAQNSTEDAEVEDLDKCDTSSELEGGFFYVISQSKFDLTSDDHTSGLAYMPSSKHREAHSLSVASEPIDHPDRATKRFSVPCLHSIREFDQSSLRASTSDSSPSKHFTAAESRSLRALADIISLLDFAAMEAAETTGVPEICG</sequence>
<organism evidence="3 4">
    <name type="scientific">Suillus discolor</name>
    <dbReference type="NCBI Taxonomy" id="1912936"/>
    <lineage>
        <taxon>Eukaryota</taxon>
        <taxon>Fungi</taxon>
        <taxon>Dikarya</taxon>
        <taxon>Basidiomycota</taxon>
        <taxon>Agaricomycotina</taxon>
        <taxon>Agaricomycetes</taxon>
        <taxon>Agaricomycetidae</taxon>
        <taxon>Boletales</taxon>
        <taxon>Suillineae</taxon>
        <taxon>Suillaceae</taxon>
        <taxon>Suillus</taxon>
    </lineage>
</organism>
<evidence type="ECO:0000256" key="1">
    <source>
        <dbReference type="SAM" id="MobiDB-lite"/>
    </source>
</evidence>
<gene>
    <name evidence="3" type="ORF">F5147DRAFT_803083</name>
</gene>
<feature type="region of interest" description="Disordered" evidence="1">
    <location>
        <begin position="39"/>
        <end position="94"/>
    </location>
</feature>
<dbReference type="Proteomes" id="UP000823399">
    <property type="component" value="Unassembled WGS sequence"/>
</dbReference>
<protein>
    <submittedName>
        <fullName evidence="3">Uncharacterized protein</fullName>
    </submittedName>
</protein>